<feature type="binding site" evidence="11 13">
    <location>
        <position position="229"/>
    </location>
    <ligand>
        <name>[2Fe-2S] cluster</name>
        <dbReference type="ChEBI" id="CHEBI:190135"/>
    </ligand>
</feature>
<dbReference type="InterPro" id="IPR012165">
    <property type="entry name" value="Cyt_c3_hydrogenase_gsu"/>
</dbReference>
<keyword evidence="10 11" id="KW-0411">Iron-sulfur</keyword>
<keyword evidence="16" id="KW-1185">Reference proteome</keyword>
<comment type="pathway">
    <text evidence="11">Pyrimidine metabolism; UMP biosynthesis via de novo pathway; orotate from (S)-dihydroorotate (NAD(+) route): step 1/1.</text>
</comment>
<dbReference type="GO" id="GO:0051537">
    <property type="term" value="F:2 iron, 2 sulfur cluster binding"/>
    <property type="evidence" value="ECO:0007669"/>
    <property type="project" value="UniProtKB-KW"/>
</dbReference>
<evidence type="ECO:0000256" key="5">
    <source>
        <dbReference type="ARBA" id="ARBA00022723"/>
    </source>
</evidence>
<keyword evidence="9 11" id="KW-0408">Iron</keyword>
<evidence type="ECO:0000259" key="14">
    <source>
        <dbReference type="PROSITE" id="PS51384"/>
    </source>
</evidence>
<dbReference type="AlphaFoldDB" id="A0A0R1QDC3"/>
<organism evidence="15 16">
    <name type="scientific">Liquorilactobacillus uvarum DSM 19971</name>
    <dbReference type="NCBI Taxonomy" id="1423812"/>
    <lineage>
        <taxon>Bacteria</taxon>
        <taxon>Bacillati</taxon>
        <taxon>Bacillota</taxon>
        <taxon>Bacilli</taxon>
        <taxon>Lactobacillales</taxon>
        <taxon>Lactobacillaceae</taxon>
        <taxon>Liquorilactobacillus</taxon>
    </lineage>
</organism>
<feature type="domain" description="FAD-binding FR-type" evidence="14">
    <location>
        <begin position="2"/>
        <end position="101"/>
    </location>
</feature>
<dbReference type="GO" id="GO:0050660">
    <property type="term" value="F:flavin adenine dinucleotide binding"/>
    <property type="evidence" value="ECO:0007669"/>
    <property type="project" value="InterPro"/>
</dbReference>
<keyword evidence="2 11" id="KW-0813">Transport</keyword>
<accession>A0A0R1QDC3</accession>
<feature type="binding site" evidence="11 13">
    <location>
        <position position="246"/>
    </location>
    <ligand>
        <name>[2Fe-2S] cluster</name>
        <dbReference type="ChEBI" id="CHEBI:190135"/>
    </ligand>
</feature>
<keyword evidence="4 11" id="KW-0001">2Fe-2S</keyword>
<dbReference type="InterPro" id="IPR050353">
    <property type="entry name" value="PyrK_electron_transfer"/>
</dbReference>
<keyword evidence="3 11" id="KW-0285">Flavoprotein</keyword>
<dbReference type="GO" id="GO:0009055">
    <property type="term" value="F:electron transfer activity"/>
    <property type="evidence" value="ECO:0007669"/>
    <property type="project" value="UniProtKB-UniRule"/>
</dbReference>
<dbReference type="Gene3D" id="3.40.50.80">
    <property type="entry name" value="Nucleotide-binding domain of ferredoxin-NADP reductase (FNR) module"/>
    <property type="match status" value="1"/>
</dbReference>
<dbReference type="OrthoDB" id="9778346at2"/>
<dbReference type="RefSeq" id="WP_057735521.1">
    <property type="nucleotide sequence ID" value="NZ_AZEG01000001.1"/>
</dbReference>
<keyword evidence="5 11" id="KW-0479">Metal-binding</keyword>
<dbReference type="EMBL" id="AZEG01000001">
    <property type="protein sequence ID" value="KRL39035.1"/>
    <property type="molecule type" value="Genomic_DNA"/>
</dbReference>
<comment type="function">
    <text evidence="11">Responsible for channeling the electrons from the oxidation of dihydroorotate from the FMN redox center in the PyrD type B subunit to the ultimate electron acceptor NAD(+).</text>
</comment>
<dbReference type="Gene3D" id="2.40.30.10">
    <property type="entry name" value="Translation factors"/>
    <property type="match status" value="1"/>
</dbReference>
<evidence type="ECO:0000256" key="11">
    <source>
        <dbReference type="HAMAP-Rule" id="MF_01211"/>
    </source>
</evidence>
<dbReference type="SUPFAM" id="SSF52343">
    <property type="entry name" value="Ferredoxin reductase-like, C-terminal NADP-linked domain"/>
    <property type="match status" value="1"/>
</dbReference>
<feature type="binding site" evidence="11 13">
    <location>
        <position position="232"/>
    </location>
    <ligand>
        <name>[2Fe-2S] cluster</name>
        <dbReference type="ChEBI" id="CHEBI:190135"/>
    </ligand>
</feature>
<dbReference type="PATRIC" id="fig|1423812.3.peg.78"/>
<dbReference type="InterPro" id="IPR019480">
    <property type="entry name" value="Dihydroorotate_DH_Fe-S-bd"/>
</dbReference>
<comment type="cofactor">
    <cofactor evidence="13">
        <name>[2Fe-2S] cluster</name>
        <dbReference type="ChEBI" id="CHEBI:190135"/>
    </cofactor>
    <text evidence="13">Binds 1 [2Fe-2S] cluster per subunit.</text>
</comment>
<keyword evidence="7 11" id="KW-0665">Pyrimidine biosynthesis</keyword>
<evidence type="ECO:0000256" key="8">
    <source>
        <dbReference type="ARBA" id="ARBA00022982"/>
    </source>
</evidence>
<comment type="cofactor">
    <cofactor evidence="11">
        <name>[2Fe-2S] cluster</name>
        <dbReference type="ChEBI" id="CHEBI:190135"/>
    </cofactor>
    <text evidence="11">Binds 1 [2Fe-2S] cluster per subunit.</text>
</comment>
<dbReference type="STRING" id="1423812.FD20_GL000076"/>
<sequence length="259" mass="27812">MLTKNDFQIIEQQELAHDIYRVILHGEFNYAGVKPGCFVMLKLPDEAYQLRRPLAIAACDSVQKTITLIYRIVGDGMRLLSKLAVGTIVNILGPLGNGFSLENVDVGTEVLLVGGGTGLPPLMMLAQVLKEKGCRVSTAVGFRTASMIFGETEFERSGQLLLATDDGSRGFKGNVGELLASQTTVSKYTNVYACGPEGLLKMVQTRFVPTETAIYLSLEGRMACGVGACEACVVSTGEGTFNKCVCVEGPVFNGREVIL</sequence>
<comment type="caution">
    <text evidence="15">The sequence shown here is derived from an EMBL/GenBank/DDBJ whole genome shotgun (WGS) entry which is preliminary data.</text>
</comment>
<dbReference type="InterPro" id="IPR039261">
    <property type="entry name" value="FNR_nucleotide-bd"/>
</dbReference>
<gene>
    <name evidence="11" type="primary">pyrK</name>
    <name evidence="15" type="ORF">FD20_GL000076</name>
</gene>
<evidence type="ECO:0000256" key="9">
    <source>
        <dbReference type="ARBA" id="ARBA00023004"/>
    </source>
</evidence>
<comment type="subunit">
    <text evidence="11">Heterotetramer of 2 PyrK and 2 PyrD type B subunits.</text>
</comment>
<evidence type="ECO:0000256" key="12">
    <source>
        <dbReference type="PIRSR" id="PIRSR006816-1"/>
    </source>
</evidence>
<evidence type="ECO:0000256" key="2">
    <source>
        <dbReference type="ARBA" id="ARBA00022448"/>
    </source>
</evidence>
<dbReference type="GO" id="GO:0046872">
    <property type="term" value="F:metal ion binding"/>
    <property type="evidence" value="ECO:0007669"/>
    <property type="project" value="UniProtKB-KW"/>
</dbReference>
<evidence type="ECO:0000313" key="15">
    <source>
        <dbReference type="EMBL" id="KRL39035.1"/>
    </source>
</evidence>
<dbReference type="Gene3D" id="2.10.240.10">
    <property type="entry name" value="Dihydroorotate dehydrogenase, electron transfer subunit"/>
    <property type="match status" value="1"/>
</dbReference>
<comment type="similarity">
    <text evidence="1 11">Belongs to the PyrK family.</text>
</comment>
<comment type="caution">
    <text evidence="11">Lacks conserved residue(s) required for the propagation of feature annotation.</text>
</comment>
<dbReference type="Pfam" id="PF10418">
    <property type="entry name" value="DHODB_Fe-S_bind"/>
    <property type="match status" value="1"/>
</dbReference>
<keyword evidence="6 11" id="KW-0274">FAD</keyword>
<dbReference type="InterPro" id="IPR037117">
    <property type="entry name" value="Dihydroorotate_DH_ele_sf"/>
</dbReference>
<keyword evidence="8 11" id="KW-0249">Electron transport</keyword>
<dbReference type="GO" id="GO:0044205">
    <property type="term" value="P:'de novo' UMP biosynthetic process"/>
    <property type="evidence" value="ECO:0007669"/>
    <property type="project" value="UniProtKB-UniRule"/>
</dbReference>
<evidence type="ECO:0000256" key="3">
    <source>
        <dbReference type="ARBA" id="ARBA00022630"/>
    </source>
</evidence>
<evidence type="ECO:0000313" key="16">
    <source>
        <dbReference type="Proteomes" id="UP000051155"/>
    </source>
</evidence>
<feature type="binding site" evidence="11 12">
    <location>
        <begin position="69"/>
        <end position="71"/>
    </location>
    <ligand>
        <name>FAD</name>
        <dbReference type="ChEBI" id="CHEBI:57692"/>
    </ligand>
</feature>
<evidence type="ECO:0000256" key="10">
    <source>
        <dbReference type="ARBA" id="ARBA00023014"/>
    </source>
</evidence>
<dbReference type="InterPro" id="IPR017938">
    <property type="entry name" value="Riboflavin_synthase-like_b-brl"/>
</dbReference>
<evidence type="ECO:0000256" key="7">
    <source>
        <dbReference type="ARBA" id="ARBA00022975"/>
    </source>
</evidence>
<comment type="cofactor">
    <cofactor evidence="11 12">
        <name>FAD</name>
        <dbReference type="ChEBI" id="CHEBI:57692"/>
    </cofactor>
    <text evidence="11 12">Binds 1 FAD per subunit.</text>
</comment>
<dbReference type="InterPro" id="IPR017927">
    <property type="entry name" value="FAD-bd_FR_type"/>
</dbReference>
<dbReference type="UniPathway" id="UPA00070">
    <property type="reaction ID" value="UER00945"/>
</dbReference>
<dbReference type="SUPFAM" id="SSF63380">
    <property type="entry name" value="Riboflavin synthase domain-like"/>
    <property type="match status" value="1"/>
</dbReference>
<dbReference type="PIRSF" id="PIRSF006816">
    <property type="entry name" value="Cyc3_hyd_g"/>
    <property type="match status" value="1"/>
</dbReference>
<feature type="binding site" evidence="11 13">
    <location>
        <position position="224"/>
    </location>
    <ligand>
        <name>[2Fe-2S] cluster</name>
        <dbReference type="ChEBI" id="CHEBI:190135"/>
    </ligand>
</feature>
<evidence type="ECO:0000256" key="13">
    <source>
        <dbReference type="PIRSR" id="PIRSR006816-2"/>
    </source>
</evidence>
<reference evidence="15 16" key="1">
    <citation type="journal article" date="2015" name="Genome Announc.">
        <title>Expanding the biotechnology potential of lactobacilli through comparative genomics of 213 strains and associated genera.</title>
        <authorList>
            <person name="Sun Z."/>
            <person name="Harris H.M."/>
            <person name="McCann A."/>
            <person name="Guo C."/>
            <person name="Argimon S."/>
            <person name="Zhang W."/>
            <person name="Yang X."/>
            <person name="Jeffery I.B."/>
            <person name="Cooney J.C."/>
            <person name="Kagawa T.F."/>
            <person name="Liu W."/>
            <person name="Song Y."/>
            <person name="Salvetti E."/>
            <person name="Wrobel A."/>
            <person name="Rasinkangas P."/>
            <person name="Parkhill J."/>
            <person name="Rea M.C."/>
            <person name="O'Sullivan O."/>
            <person name="Ritari J."/>
            <person name="Douillard F.P."/>
            <person name="Paul Ross R."/>
            <person name="Yang R."/>
            <person name="Briner A.E."/>
            <person name="Felis G.E."/>
            <person name="de Vos W.M."/>
            <person name="Barrangou R."/>
            <person name="Klaenhammer T.R."/>
            <person name="Caufield P.W."/>
            <person name="Cui Y."/>
            <person name="Zhang H."/>
            <person name="O'Toole P.W."/>
        </authorList>
    </citation>
    <scope>NUCLEOTIDE SEQUENCE [LARGE SCALE GENOMIC DNA]</scope>
    <source>
        <strain evidence="15 16">DSM 19971</strain>
    </source>
</reference>
<proteinExistence type="inferred from homology"/>
<dbReference type="GO" id="GO:0016491">
    <property type="term" value="F:oxidoreductase activity"/>
    <property type="evidence" value="ECO:0007669"/>
    <property type="project" value="InterPro"/>
</dbReference>
<dbReference type="PANTHER" id="PTHR43513">
    <property type="entry name" value="DIHYDROOROTATE DEHYDROGENASE B (NAD(+)), ELECTRON TRANSFER SUBUNIT"/>
    <property type="match status" value="1"/>
</dbReference>
<evidence type="ECO:0000256" key="1">
    <source>
        <dbReference type="ARBA" id="ARBA00006422"/>
    </source>
</evidence>
<dbReference type="HAMAP" id="MF_01211">
    <property type="entry name" value="DHODB_Fe_S_bind"/>
    <property type="match status" value="1"/>
</dbReference>
<dbReference type="PANTHER" id="PTHR43513:SF3">
    <property type="entry name" value="DIHYDROOROTATE DEHYDROGENASE B (NAD(+)), ELECTRON TRANSFER SUBUNIT-RELATED"/>
    <property type="match status" value="1"/>
</dbReference>
<dbReference type="CDD" id="cd06218">
    <property type="entry name" value="DHOD_e_trans"/>
    <property type="match status" value="1"/>
</dbReference>
<dbReference type="InterPro" id="IPR023455">
    <property type="entry name" value="Dihydroorotate_DHASE_ETsu"/>
</dbReference>
<dbReference type="PROSITE" id="PS51384">
    <property type="entry name" value="FAD_FR"/>
    <property type="match status" value="1"/>
</dbReference>
<name>A0A0R1QDC3_9LACO</name>
<protein>
    <recommendedName>
        <fullName evidence="11">Dihydroorotate dehydrogenase B (NAD(+)), electron transfer subunit</fullName>
    </recommendedName>
    <alternativeName>
        <fullName evidence="11">Dihydroorotate oxidase B, electron transfer subunit</fullName>
    </alternativeName>
</protein>
<evidence type="ECO:0000256" key="6">
    <source>
        <dbReference type="ARBA" id="ARBA00022827"/>
    </source>
</evidence>
<dbReference type="Proteomes" id="UP000051155">
    <property type="component" value="Unassembled WGS sequence"/>
</dbReference>
<evidence type="ECO:0000256" key="4">
    <source>
        <dbReference type="ARBA" id="ARBA00022714"/>
    </source>
</evidence>